<feature type="transmembrane region" description="Helical" evidence="1">
    <location>
        <begin position="135"/>
        <end position="161"/>
    </location>
</feature>
<name>A0ABP5T397_9ACTN</name>
<dbReference type="Proteomes" id="UP001500253">
    <property type="component" value="Unassembled WGS sequence"/>
</dbReference>
<proteinExistence type="predicted"/>
<protein>
    <recommendedName>
        <fullName evidence="4">Transmembrane transport protein</fullName>
    </recommendedName>
</protein>
<organism evidence="2 3">
    <name type="scientific">Streptomyces cuspidosporus</name>
    <dbReference type="NCBI Taxonomy" id="66882"/>
    <lineage>
        <taxon>Bacteria</taxon>
        <taxon>Bacillati</taxon>
        <taxon>Actinomycetota</taxon>
        <taxon>Actinomycetes</taxon>
        <taxon>Kitasatosporales</taxon>
        <taxon>Streptomycetaceae</taxon>
        <taxon>Streptomyces</taxon>
    </lineage>
</organism>
<feature type="transmembrane region" description="Helical" evidence="1">
    <location>
        <begin position="30"/>
        <end position="48"/>
    </location>
</feature>
<sequence length="347" mass="37151">MNTVPARPAAPREHPPVRGLLWLVGRQHRAALCAGLVLVAAVAAYILWMRADMVGYLRAHGIEDCAQWRAGCGPHSEAYAHVHRAYRDPLLNTGRLILALPALAGVFLGAPLFARELESGTYRLMWSQSVGRVRWAVAKLALPAAAVLAGTTALSALYTWWWRAARLALPDVAWGTAVPFDTTGPAQVALAALLFFLGAAIGLLLPRTLPAMAATLAAGAGAQYGLDTLRPHLMPRTTVVSDATGDFGRVPDEVFHTSWRGGPLGQLTPSGAKIPLERCLSADGGSGTENCLARLGATRRAYEELHPAGHYWPLQWIQAGICLSAAAALAAFCVWWVRRRPAVKETA</sequence>
<reference evidence="3" key="1">
    <citation type="journal article" date="2019" name="Int. J. Syst. Evol. Microbiol.">
        <title>The Global Catalogue of Microorganisms (GCM) 10K type strain sequencing project: providing services to taxonomists for standard genome sequencing and annotation.</title>
        <authorList>
            <consortium name="The Broad Institute Genomics Platform"/>
            <consortium name="The Broad Institute Genome Sequencing Center for Infectious Disease"/>
            <person name="Wu L."/>
            <person name="Ma J."/>
        </authorList>
    </citation>
    <scope>NUCLEOTIDE SEQUENCE [LARGE SCALE GENOMIC DNA]</scope>
    <source>
        <strain evidence="3">JCM 4316</strain>
    </source>
</reference>
<feature type="transmembrane region" description="Helical" evidence="1">
    <location>
        <begin position="209"/>
        <end position="226"/>
    </location>
</feature>
<keyword evidence="1" id="KW-1133">Transmembrane helix</keyword>
<accession>A0ABP5T397</accession>
<evidence type="ECO:0000256" key="1">
    <source>
        <dbReference type="SAM" id="Phobius"/>
    </source>
</evidence>
<evidence type="ECO:0000313" key="2">
    <source>
        <dbReference type="EMBL" id="GAA2344687.1"/>
    </source>
</evidence>
<evidence type="ECO:0000313" key="3">
    <source>
        <dbReference type="Proteomes" id="UP001500253"/>
    </source>
</evidence>
<keyword evidence="1" id="KW-0472">Membrane</keyword>
<comment type="caution">
    <text evidence="2">The sequence shown here is derived from an EMBL/GenBank/DDBJ whole genome shotgun (WGS) entry which is preliminary data.</text>
</comment>
<feature type="transmembrane region" description="Helical" evidence="1">
    <location>
        <begin position="316"/>
        <end position="337"/>
    </location>
</feature>
<gene>
    <name evidence="2" type="ORF">GCM10010246_33060</name>
</gene>
<keyword evidence="3" id="KW-1185">Reference proteome</keyword>
<feature type="transmembrane region" description="Helical" evidence="1">
    <location>
        <begin position="96"/>
        <end position="114"/>
    </location>
</feature>
<dbReference type="RefSeq" id="WP_346175213.1">
    <property type="nucleotide sequence ID" value="NZ_BAAASD010000011.1"/>
</dbReference>
<dbReference type="EMBL" id="BAAASD010000011">
    <property type="protein sequence ID" value="GAA2344687.1"/>
    <property type="molecule type" value="Genomic_DNA"/>
</dbReference>
<feature type="transmembrane region" description="Helical" evidence="1">
    <location>
        <begin position="186"/>
        <end position="204"/>
    </location>
</feature>
<evidence type="ECO:0008006" key="4">
    <source>
        <dbReference type="Google" id="ProtNLM"/>
    </source>
</evidence>
<keyword evidence="1" id="KW-0812">Transmembrane</keyword>